<proteinExistence type="predicted"/>
<sequence length="116" mass="12719">MSLLGRHRHIDQVHQGTLKGICDDLAVGFWQRAFDDRHDYSYAAWIRRGWDEGADTGGTFLPPSGTPAPAWDRAPEGGCMETVGQRRRSPLREFIGHERGFGLTRANLSAGGVAAA</sequence>
<dbReference type="AlphaFoldDB" id="A0A917Y287"/>
<protein>
    <submittedName>
        <fullName evidence="2">Uncharacterized protein</fullName>
    </submittedName>
</protein>
<evidence type="ECO:0000313" key="2">
    <source>
        <dbReference type="EMBL" id="GGN62137.1"/>
    </source>
</evidence>
<reference evidence="2 3" key="1">
    <citation type="journal article" date="2014" name="Int. J. Syst. Evol. Microbiol.">
        <title>Complete genome sequence of Corynebacterium casei LMG S-19264T (=DSM 44701T), isolated from a smear-ripened cheese.</title>
        <authorList>
            <consortium name="US DOE Joint Genome Institute (JGI-PGF)"/>
            <person name="Walter F."/>
            <person name="Albersmeier A."/>
            <person name="Kalinowski J."/>
            <person name="Ruckert C."/>
        </authorList>
    </citation>
    <scope>NUCLEOTIDE SEQUENCE [LARGE SCALE GENOMIC DNA]</scope>
    <source>
        <strain evidence="2 3">CGMCC 4.7111</strain>
    </source>
</reference>
<organism evidence="2 3">
    <name type="scientific">Streptomyces albiflavescens</name>
    <dbReference type="NCBI Taxonomy" id="1623582"/>
    <lineage>
        <taxon>Bacteria</taxon>
        <taxon>Bacillati</taxon>
        <taxon>Actinomycetota</taxon>
        <taxon>Actinomycetes</taxon>
        <taxon>Kitasatosporales</taxon>
        <taxon>Streptomycetaceae</taxon>
        <taxon>Streptomyces</taxon>
    </lineage>
</organism>
<evidence type="ECO:0000256" key="1">
    <source>
        <dbReference type="SAM" id="MobiDB-lite"/>
    </source>
</evidence>
<feature type="region of interest" description="Disordered" evidence="1">
    <location>
        <begin position="56"/>
        <end position="75"/>
    </location>
</feature>
<keyword evidence="3" id="KW-1185">Reference proteome</keyword>
<evidence type="ECO:0000313" key="3">
    <source>
        <dbReference type="Proteomes" id="UP000600365"/>
    </source>
</evidence>
<dbReference type="Proteomes" id="UP000600365">
    <property type="component" value="Unassembled WGS sequence"/>
</dbReference>
<comment type="caution">
    <text evidence="2">The sequence shown here is derived from an EMBL/GenBank/DDBJ whole genome shotgun (WGS) entry which is preliminary data.</text>
</comment>
<gene>
    <name evidence="2" type="ORF">GCM10011579_029030</name>
</gene>
<name>A0A917Y287_9ACTN</name>
<dbReference type="EMBL" id="BMMM01000004">
    <property type="protein sequence ID" value="GGN62137.1"/>
    <property type="molecule type" value="Genomic_DNA"/>
</dbReference>
<accession>A0A917Y287</accession>